<dbReference type="EMBL" id="LKET01000029">
    <property type="protein sequence ID" value="KPU44677.1"/>
    <property type="molecule type" value="Genomic_DNA"/>
</dbReference>
<dbReference type="AlphaFoldDB" id="A0A0P9AGV6"/>
<organism evidence="1 2">
    <name type="scientific">Oxobacter pfennigii</name>
    <dbReference type="NCBI Taxonomy" id="36849"/>
    <lineage>
        <taxon>Bacteria</taxon>
        <taxon>Bacillati</taxon>
        <taxon>Bacillota</taxon>
        <taxon>Clostridia</taxon>
        <taxon>Eubacteriales</taxon>
        <taxon>Clostridiaceae</taxon>
        <taxon>Oxobacter</taxon>
    </lineage>
</organism>
<evidence type="ECO:0000313" key="2">
    <source>
        <dbReference type="Proteomes" id="UP000050326"/>
    </source>
</evidence>
<sequence>MAVNNINLNKIDPVIVNHVQQQTVEGVVHASEKTRIDKDKKEKKQQFSYKSIKDKLARLNSRLSSAGIDAVFEMQDDGSVVAYDKDRNIIKKFSKDELNNLLDNMEDMAGVFVDLKK</sequence>
<proteinExistence type="predicted"/>
<dbReference type="Gene3D" id="3.30.160.170">
    <property type="entry name" value="FlaG-like"/>
    <property type="match status" value="1"/>
</dbReference>
<dbReference type="Pfam" id="PF03646">
    <property type="entry name" value="FlaG"/>
    <property type="match status" value="1"/>
</dbReference>
<dbReference type="Proteomes" id="UP000050326">
    <property type="component" value="Unassembled WGS sequence"/>
</dbReference>
<dbReference type="SUPFAM" id="SSF160214">
    <property type="entry name" value="FlaG-like"/>
    <property type="match status" value="1"/>
</dbReference>
<dbReference type="InterPro" id="IPR035924">
    <property type="entry name" value="FlaG-like_sf"/>
</dbReference>
<gene>
    <name evidence="1" type="ORF">OXPF_17630</name>
</gene>
<name>A0A0P9AGV6_9CLOT</name>
<accession>A0A0P9AGV6</accession>
<comment type="caution">
    <text evidence="1">The sequence shown here is derived from an EMBL/GenBank/DDBJ whole genome shotgun (WGS) entry which is preliminary data.</text>
</comment>
<reference evidence="1 2" key="1">
    <citation type="submission" date="2015-09" db="EMBL/GenBank/DDBJ databases">
        <title>Genome sequence of Oxobacter pfennigii DSM 3222.</title>
        <authorList>
            <person name="Poehlein A."/>
            <person name="Bengelsdorf F.R."/>
            <person name="Schiel-Bengelsdorf B."/>
            <person name="Duerre P."/>
            <person name="Daniel R."/>
        </authorList>
    </citation>
    <scope>NUCLEOTIDE SEQUENCE [LARGE SCALE GENOMIC DNA]</scope>
    <source>
        <strain evidence="1 2">DSM 3222</strain>
    </source>
</reference>
<protein>
    <recommendedName>
        <fullName evidence="3">Flagellar protein FlaG</fullName>
    </recommendedName>
</protein>
<keyword evidence="2" id="KW-1185">Reference proteome</keyword>
<dbReference type="STRING" id="36849.OXPF_17630"/>
<evidence type="ECO:0000313" key="1">
    <source>
        <dbReference type="EMBL" id="KPU44677.1"/>
    </source>
</evidence>
<dbReference type="InterPro" id="IPR005186">
    <property type="entry name" value="FlaG"/>
</dbReference>
<dbReference type="RefSeq" id="WP_054874816.1">
    <property type="nucleotide sequence ID" value="NZ_LKET01000029.1"/>
</dbReference>
<evidence type="ECO:0008006" key="3">
    <source>
        <dbReference type="Google" id="ProtNLM"/>
    </source>
</evidence>